<dbReference type="GO" id="GO:0032259">
    <property type="term" value="P:methylation"/>
    <property type="evidence" value="ECO:0007669"/>
    <property type="project" value="UniProtKB-KW"/>
</dbReference>
<evidence type="ECO:0000313" key="3">
    <source>
        <dbReference type="EMBL" id="ORA38625.1"/>
    </source>
</evidence>
<dbReference type="SUPFAM" id="SSF53335">
    <property type="entry name" value="S-adenosyl-L-methionine-dependent methyltransferases"/>
    <property type="match status" value="1"/>
</dbReference>
<dbReference type="InterPro" id="IPR007213">
    <property type="entry name" value="Ppm1/Ppm2/Tcmp"/>
</dbReference>
<protein>
    <submittedName>
        <fullName evidence="3">GlcNAc transferase</fullName>
    </submittedName>
</protein>
<evidence type="ECO:0000313" key="4">
    <source>
        <dbReference type="Proteomes" id="UP000192448"/>
    </source>
</evidence>
<dbReference type="PIRSF" id="PIRSF028177">
    <property type="entry name" value="Polyketide_synth_Omtfrase_TcmP"/>
    <property type="match status" value="1"/>
</dbReference>
<dbReference type="InterPro" id="IPR029063">
    <property type="entry name" value="SAM-dependent_MTases_sf"/>
</dbReference>
<dbReference type="Pfam" id="PF04072">
    <property type="entry name" value="LCM"/>
    <property type="match status" value="1"/>
</dbReference>
<dbReference type="GO" id="GO:0008168">
    <property type="term" value="F:methyltransferase activity"/>
    <property type="evidence" value="ECO:0007669"/>
    <property type="project" value="UniProtKB-KW"/>
</dbReference>
<dbReference type="RefSeq" id="WP_083160998.1">
    <property type="nucleotide sequence ID" value="NZ_MVHF01000003.1"/>
</dbReference>
<dbReference type="Proteomes" id="UP000192448">
    <property type="component" value="Unassembled WGS sequence"/>
</dbReference>
<dbReference type="OrthoDB" id="9800233at2"/>
<gene>
    <name evidence="3" type="ORF">BST13_04360</name>
</gene>
<name>A0A1X0B8W3_9MYCO</name>
<accession>A0A1X0B8W3</accession>
<organism evidence="3 4">
    <name type="scientific">Mycobacterium aquaticum</name>
    <dbReference type="NCBI Taxonomy" id="1927124"/>
    <lineage>
        <taxon>Bacteria</taxon>
        <taxon>Bacillati</taxon>
        <taxon>Actinomycetota</taxon>
        <taxon>Actinomycetes</taxon>
        <taxon>Mycobacteriales</taxon>
        <taxon>Mycobacteriaceae</taxon>
        <taxon>Mycobacterium</taxon>
    </lineage>
</organism>
<dbReference type="AlphaFoldDB" id="A0A1X0B8W3"/>
<keyword evidence="4" id="KW-1185">Reference proteome</keyword>
<dbReference type="InterPro" id="IPR016874">
    <property type="entry name" value="TcmP-like"/>
</dbReference>
<sequence length="277" mass="30525">MRTVITDLTPVEQTALLTLYARALDNRAPRPILGDSLADSIVDEIDYDFAGLGVQTSVVCQTAVRAKMLDDRVRGFASAHPDAVVVDLGAGLDSGLYRVAPPQTVDWYHVDLPGISALRATLLPPDPRSHIVAASLAAADWATTIPADRPTMLVADGLFAFLTEAVIAGIFRGITEHFHNGEIAFNDYGGIGWFSRAALKLYPQKMFKDVGSQWGYLGFKDAHHPQKWNPQLRLVEEASLTHAREVDLFPGWLRIATRLMGMTKATARKGRILRYRF</sequence>
<proteinExistence type="predicted"/>
<comment type="caution">
    <text evidence="3">The sequence shown here is derived from an EMBL/GenBank/DDBJ whole genome shotgun (WGS) entry which is preliminary data.</text>
</comment>
<dbReference type="Gene3D" id="3.40.50.150">
    <property type="entry name" value="Vaccinia Virus protein VP39"/>
    <property type="match status" value="1"/>
</dbReference>
<dbReference type="PANTHER" id="PTHR43619:SF2">
    <property type="entry name" value="S-ADENOSYL-L-METHIONINE-DEPENDENT METHYLTRANSFERASES SUPERFAMILY PROTEIN"/>
    <property type="match status" value="1"/>
</dbReference>
<dbReference type="EMBL" id="MVHF01000003">
    <property type="protein sequence ID" value="ORA38625.1"/>
    <property type="molecule type" value="Genomic_DNA"/>
</dbReference>
<evidence type="ECO:0000256" key="1">
    <source>
        <dbReference type="ARBA" id="ARBA00022603"/>
    </source>
</evidence>
<keyword evidence="1" id="KW-0489">Methyltransferase</keyword>
<reference evidence="3 4" key="1">
    <citation type="submission" date="2017-02" db="EMBL/GenBank/DDBJ databases">
        <title>The new phylogeny of genus Mycobacterium.</title>
        <authorList>
            <person name="Tortoli E."/>
            <person name="Trovato A."/>
            <person name="Cirillo D.M."/>
        </authorList>
    </citation>
    <scope>NUCLEOTIDE SEQUENCE [LARGE SCALE GENOMIC DNA]</scope>
    <source>
        <strain evidence="3 4">RW6</strain>
    </source>
</reference>
<evidence type="ECO:0000256" key="2">
    <source>
        <dbReference type="ARBA" id="ARBA00022679"/>
    </source>
</evidence>
<keyword evidence="2 3" id="KW-0808">Transferase</keyword>
<dbReference type="PANTHER" id="PTHR43619">
    <property type="entry name" value="S-ADENOSYL-L-METHIONINE-DEPENDENT METHYLTRANSFERASE YKTD-RELATED"/>
    <property type="match status" value="1"/>
</dbReference>
<dbReference type="STRING" id="1927124.BST13_04360"/>